<evidence type="ECO:0000313" key="12">
    <source>
        <dbReference type="EMBL" id="CAD8746493.1"/>
    </source>
</evidence>
<dbReference type="GO" id="GO:0005868">
    <property type="term" value="C:cytoplasmic dynein complex"/>
    <property type="evidence" value="ECO:0007669"/>
    <property type="project" value="UniProtKB-UniRule"/>
</dbReference>
<evidence type="ECO:0000256" key="4">
    <source>
        <dbReference type="ARBA" id="ARBA00022490"/>
    </source>
</evidence>
<dbReference type="GO" id="GO:0005737">
    <property type="term" value="C:cytoplasm"/>
    <property type="evidence" value="ECO:0007669"/>
    <property type="project" value="UniProtKB-UniRule"/>
</dbReference>
<keyword evidence="8 10" id="KW-0206">Cytoskeleton</keyword>
<dbReference type="InterPro" id="IPR004942">
    <property type="entry name" value="Roadblock/LAMTOR2_dom"/>
</dbReference>
<organism evidence="12">
    <name type="scientific">Hemiselmis andersenii</name>
    <name type="common">Cryptophyte alga</name>
    <dbReference type="NCBI Taxonomy" id="464988"/>
    <lineage>
        <taxon>Eukaryota</taxon>
        <taxon>Cryptophyceae</taxon>
        <taxon>Cryptomonadales</taxon>
        <taxon>Hemiselmidaceae</taxon>
        <taxon>Hemiselmis</taxon>
    </lineage>
</organism>
<evidence type="ECO:0000256" key="3">
    <source>
        <dbReference type="ARBA" id="ARBA00022448"/>
    </source>
</evidence>
<keyword evidence="5 10" id="KW-0493">Microtubule</keyword>
<comment type="subcellular location">
    <subcellularLocation>
        <location evidence="1 10">Cytoplasm</location>
        <location evidence="1 10">Cytoskeleton</location>
    </subcellularLocation>
</comment>
<dbReference type="Pfam" id="PF03259">
    <property type="entry name" value="Robl_LC7"/>
    <property type="match status" value="1"/>
</dbReference>
<evidence type="ECO:0000256" key="10">
    <source>
        <dbReference type="PIRNR" id="PIRNR009998"/>
    </source>
</evidence>
<name>A0A6U5AEL1_HEMAN</name>
<evidence type="ECO:0000256" key="9">
    <source>
        <dbReference type="ARBA" id="ARBA00025362"/>
    </source>
</evidence>
<dbReference type="SUPFAM" id="SSF103196">
    <property type="entry name" value="Roadblock/LC7 domain"/>
    <property type="match status" value="1"/>
</dbReference>
<dbReference type="Gene3D" id="3.30.450.30">
    <property type="entry name" value="Dynein light chain 2a, cytoplasmic"/>
    <property type="match status" value="1"/>
</dbReference>
<evidence type="ECO:0000256" key="1">
    <source>
        <dbReference type="ARBA" id="ARBA00004245"/>
    </source>
</evidence>
<feature type="domain" description="Roadblock/LAMTOR2" evidence="11">
    <location>
        <begin position="8"/>
        <end position="96"/>
    </location>
</feature>
<gene>
    <name evidence="13" type="ORF">HAND00432_LOCUS24766</name>
    <name evidence="12" type="ORF">HAND1043_LOCUS12990</name>
</gene>
<keyword evidence="3 10" id="KW-0813">Transport</keyword>
<dbReference type="GO" id="GO:0005874">
    <property type="term" value="C:microtubule"/>
    <property type="evidence" value="ECO:0007669"/>
    <property type="project" value="UniProtKB-UniRule"/>
</dbReference>
<dbReference type="PANTHER" id="PTHR10779">
    <property type="entry name" value="DYNEIN LIGHT CHAIN ROADBLOCK"/>
    <property type="match status" value="1"/>
</dbReference>
<dbReference type="GO" id="GO:0045505">
    <property type="term" value="F:dynein intermediate chain binding"/>
    <property type="evidence" value="ECO:0007669"/>
    <property type="project" value="UniProtKB-UniRule"/>
</dbReference>
<dbReference type="SMART" id="SM00960">
    <property type="entry name" value="Robl_LC7"/>
    <property type="match status" value="1"/>
</dbReference>
<evidence type="ECO:0000256" key="7">
    <source>
        <dbReference type="ARBA" id="ARBA00023175"/>
    </source>
</evidence>
<dbReference type="AlphaFoldDB" id="A0A6U5AEL1"/>
<dbReference type="GO" id="GO:0007018">
    <property type="term" value="P:microtubule-based movement"/>
    <property type="evidence" value="ECO:0007669"/>
    <property type="project" value="UniProtKB-UniRule"/>
</dbReference>
<keyword evidence="7 10" id="KW-0505">Motor protein</keyword>
<dbReference type="InterPro" id="IPR016561">
    <property type="entry name" value="DYNLRB1/2"/>
</dbReference>
<evidence type="ECO:0000259" key="11">
    <source>
        <dbReference type="SMART" id="SM00960"/>
    </source>
</evidence>
<evidence type="ECO:0000256" key="2">
    <source>
        <dbReference type="ARBA" id="ARBA00007191"/>
    </source>
</evidence>
<dbReference type="FunFam" id="3.30.450.30:FF:000009">
    <property type="entry name" value="Dynein light chain roadblock"/>
    <property type="match status" value="1"/>
</dbReference>
<evidence type="ECO:0000256" key="5">
    <source>
        <dbReference type="ARBA" id="ARBA00022701"/>
    </source>
</evidence>
<keyword evidence="6 10" id="KW-0243">Dynein</keyword>
<reference evidence="12" key="1">
    <citation type="submission" date="2021-01" db="EMBL/GenBank/DDBJ databases">
        <authorList>
            <person name="Corre E."/>
            <person name="Pelletier E."/>
            <person name="Niang G."/>
            <person name="Scheremetjew M."/>
            <person name="Finn R."/>
            <person name="Kale V."/>
            <person name="Holt S."/>
            <person name="Cochrane G."/>
            <person name="Meng A."/>
            <person name="Brown T."/>
            <person name="Cohen L."/>
        </authorList>
    </citation>
    <scope>NUCLEOTIDE SEQUENCE</scope>
    <source>
        <strain evidence="12">CCMP441</strain>
        <strain evidence="13">CCMP644</strain>
    </source>
</reference>
<dbReference type="EMBL" id="HBFK01020994">
    <property type="protein sequence ID" value="CAD8746493.1"/>
    <property type="molecule type" value="Transcribed_RNA"/>
</dbReference>
<evidence type="ECO:0000256" key="6">
    <source>
        <dbReference type="ARBA" id="ARBA00023017"/>
    </source>
</evidence>
<comment type="similarity">
    <text evidence="2 10">Belongs to the GAMAD family.</text>
</comment>
<evidence type="ECO:0000313" key="13">
    <source>
        <dbReference type="EMBL" id="CAD8973765.1"/>
    </source>
</evidence>
<sequence length="102" mass="11215">MAAQSSEIDETMKKLTSHPGVIGFLVTNADGIPIRSSLDHAEAVQYAGLLTLLATKARAAVRELDSQNDVTFLRLRSKKHEILVAPDKEYLLMVIQNPQVKS</sequence>
<proteinExistence type="inferred from homology"/>
<evidence type="ECO:0000256" key="8">
    <source>
        <dbReference type="ARBA" id="ARBA00023212"/>
    </source>
</evidence>
<comment type="function">
    <text evidence="9">Acts as one of several non-catalytic accessory components of the cytoplasmic dynein 1 complex that are thought to be involved in linking dynein to cargos and to adapter proteins that regulate dynein function. Cytoplasmic dynein 1 acts as a motor for the intracellular retrograde motility of vesicles and organelles along microtubules.</text>
</comment>
<dbReference type="PIRSF" id="PIRSF009998">
    <property type="entry name" value="DLC7"/>
    <property type="match status" value="1"/>
</dbReference>
<protein>
    <recommendedName>
        <fullName evidence="10">Dynein light chain roadblock</fullName>
    </recommendedName>
</protein>
<accession>A0A6U5AEL1</accession>
<dbReference type="EMBL" id="HBFX01041155">
    <property type="protein sequence ID" value="CAD8973765.1"/>
    <property type="molecule type" value="Transcribed_RNA"/>
</dbReference>
<keyword evidence="4 10" id="KW-0963">Cytoplasm</keyword>